<dbReference type="eggNOG" id="ENOG5030J8W">
    <property type="taxonomic scope" value="Bacteria"/>
</dbReference>
<sequence length="506" mass="57450">MSTTFRGVLAESLGGFLVVRGFARLSELSRHSFADDYQRDIKPDHRAAIQRFYERGEYLFFPEVVLSLELLADYERSGAPIDDPVKLLLQGLGFKSNVNGVGLKPTRTRTATDLTRVNLTIPDEVGMVLKRIDGNHRISAFESMGDKEPLDRNPVSFCIVLLPQGQARQSEKALFYNINSKALPLTSEEVYKGIIEDEAGFPDDVLDKDFGPEFVLCREIRKTLNFDYLPHLRGVFGQHAGQDDARCSVLVKSLRDLQRERERLQDATPPPDRVQLLQAIQTVHASYADERLARSTSRGLFSAFLFFALQGGPRYRLLENWVLKNHQYELQTINASDLIRIFEKVAESRRRQIFVSMQFKIPGQNGQLLDNPNWKAIESAIAELNQEHQCDLKLKPIRVDEFDKGFSYPISGEIFQLIEESGYLIADLTAGNKNVYHEIGLLMGLNQARLKTHDNFLLLHNDSIGDVSKDFGFNLADFKQLRLTDTHSICSEVKRQVSIYYGFIAG</sequence>
<proteinExistence type="predicted"/>
<keyword evidence="2" id="KW-1185">Reference proteome</keyword>
<accession>I3Y7H8</accession>
<dbReference type="EMBL" id="CP003154">
    <property type="protein sequence ID" value="AFL72946.1"/>
    <property type="molecule type" value="Genomic_DNA"/>
</dbReference>
<gene>
    <name evidence="1" type="ordered locus">Thivi_0911</name>
</gene>
<reference evidence="1 2" key="1">
    <citation type="submission" date="2012-06" db="EMBL/GenBank/DDBJ databases">
        <title>Complete sequence of Thiocystis violascens DSM 198.</title>
        <authorList>
            <consortium name="US DOE Joint Genome Institute"/>
            <person name="Lucas S."/>
            <person name="Han J."/>
            <person name="Lapidus A."/>
            <person name="Cheng J.-F."/>
            <person name="Goodwin L."/>
            <person name="Pitluck S."/>
            <person name="Peters L."/>
            <person name="Ovchinnikova G."/>
            <person name="Teshima H."/>
            <person name="Detter J.C."/>
            <person name="Han C."/>
            <person name="Tapia R."/>
            <person name="Land M."/>
            <person name="Hauser L."/>
            <person name="Kyrpides N."/>
            <person name="Ivanova N."/>
            <person name="Pagani I."/>
            <person name="Vogl K."/>
            <person name="Liu Z."/>
            <person name="Frigaard N.-U."/>
            <person name="Bryant D."/>
            <person name="Woyke T."/>
        </authorList>
    </citation>
    <scope>NUCLEOTIDE SEQUENCE [LARGE SCALE GENOMIC DNA]</scope>
    <source>
        <strain evidence="2">ATCC 17096 / DSM 198 / 6111</strain>
    </source>
</reference>
<dbReference type="Proteomes" id="UP000006062">
    <property type="component" value="Chromosome"/>
</dbReference>
<dbReference type="KEGG" id="tvi:Thivi_0911"/>
<dbReference type="HOGENOM" id="CLU_452588_0_0_6"/>
<dbReference type="AlphaFoldDB" id="I3Y7H8"/>
<evidence type="ECO:0000313" key="1">
    <source>
        <dbReference type="EMBL" id="AFL72946.1"/>
    </source>
</evidence>
<evidence type="ECO:0000313" key="2">
    <source>
        <dbReference type="Proteomes" id="UP000006062"/>
    </source>
</evidence>
<organism evidence="1 2">
    <name type="scientific">Thiocystis violascens (strain ATCC 17096 / DSM 198 / 6111)</name>
    <name type="common">Chromatium violascens</name>
    <dbReference type="NCBI Taxonomy" id="765911"/>
    <lineage>
        <taxon>Bacteria</taxon>
        <taxon>Pseudomonadati</taxon>
        <taxon>Pseudomonadota</taxon>
        <taxon>Gammaproteobacteria</taxon>
        <taxon>Chromatiales</taxon>
        <taxon>Chromatiaceae</taxon>
        <taxon>Thiocystis</taxon>
    </lineage>
</organism>
<evidence type="ECO:0008006" key="3">
    <source>
        <dbReference type="Google" id="ProtNLM"/>
    </source>
</evidence>
<protein>
    <recommendedName>
        <fullName evidence="3">DGQHR domain-containing protein</fullName>
    </recommendedName>
</protein>
<name>I3Y7H8_THIV6</name>